<feature type="domain" description="Resolvase/invertase-type recombinase catalytic" evidence="6">
    <location>
        <begin position="1"/>
        <end position="144"/>
    </location>
</feature>
<dbReference type="Pfam" id="PF00239">
    <property type="entry name" value="Resolvase"/>
    <property type="match status" value="1"/>
</dbReference>
<dbReference type="Pfam" id="PF07508">
    <property type="entry name" value="Recombinase"/>
    <property type="match status" value="1"/>
</dbReference>
<evidence type="ECO:0000256" key="1">
    <source>
        <dbReference type="ARBA" id="ARBA00022908"/>
    </source>
</evidence>
<dbReference type="InterPro" id="IPR011109">
    <property type="entry name" value="DNA_bind_recombinase_dom"/>
</dbReference>
<accession>A0ABW6KLM2</accession>
<reference evidence="8 9" key="1">
    <citation type="submission" date="2024-08" db="EMBL/GenBank/DDBJ databases">
        <title>Two novel Cytobacillus novel species.</title>
        <authorList>
            <person name="Liu G."/>
        </authorList>
    </citation>
    <scope>NUCLEOTIDE SEQUENCE [LARGE SCALE GENOMIC DNA]</scope>
    <source>
        <strain evidence="8 9">FJAT-54145</strain>
    </source>
</reference>
<dbReference type="PANTHER" id="PTHR30461:SF23">
    <property type="entry name" value="DNA RECOMBINASE-RELATED"/>
    <property type="match status" value="1"/>
</dbReference>
<dbReference type="InterPro" id="IPR038109">
    <property type="entry name" value="DNA_bind_recomb_sf"/>
</dbReference>
<evidence type="ECO:0000313" key="9">
    <source>
        <dbReference type="Proteomes" id="UP001601059"/>
    </source>
</evidence>
<feature type="coiled-coil region" evidence="5">
    <location>
        <begin position="406"/>
        <end position="447"/>
    </location>
</feature>
<dbReference type="PROSITE" id="PS00397">
    <property type="entry name" value="RECOMBINASES_1"/>
    <property type="match status" value="1"/>
</dbReference>
<dbReference type="InterPro" id="IPR036162">
    <property type="entry name" value="Resolvase-like_N_sf"/>
</dbReference>
<dbReference type="InterPro" id="IPR025827">
    <property type="entry name" value="Zn_ribbon_recom_dom"/>
</dbReference>
<gene>
    <name evidence="8" type="ORF">ACFYKX_26645</name>
</gene>
<feature type="domain" description="Recombinase" evidence="7">
    <location>
        <begin position="152"/>
        <end position="286"/>
    </location>
</feature>
<keyword evidence="5" id="KW-0175">Coiled coil</keyword>
<keyword evidence="2" id="KW-0238">DNA-binding</keyword>
<dbReference type="InterPro" id="IPR050639">
    <property type="entry name" value="SSR_resolvase"/>
</dbReference>
<organism evidence="8 9">
    <name type="scientific">Cytobacillus spartinae</name>
    <dbReference type="NCBI Taxonomy" id="3299023"/>
    <lineage>
        <taxon>Bacteria</taxon>
        <taxon>Bacillati</taxon>
        <taxon>Bacillota</taxon>
        <taxon>Bacilli</taxon>
        <taxon>Bacillales</taxon>
        <taxon>Bacillaceae</taxon>
        <taxon>Cytobacillus</taxon>
    </lineage>
</organism>
<dbReference type="PANTHER" id="PTHR30461">
    <property type="entry name" value="DNA-INVERTASE FROM LAMBDOID PROPHAGE"/>
    <property type="match status" value="1"/>
</dbReference>
<evidence type="ECO:0000256" key="3">
    <source>
        <dbReference type="ARBA" id="ARBA00023172"/>
    </source>
</evidence>
<dbReference type="InterPro" id="IPR006118">
    <property type="entry name" value="Recombinase_CS"/>
</dbReference>
<proteinExistence type="predicted"/>
<dbReference type="PROSITE" id="PS51737">
    <property type="entry name" value="RECOMBINASE_DNA_BIND"/>
    <property type="match status" value="1"/>
</dbReference>
<keyword evidence="1" id="KW-0229">DNA integration</keyword>
<dbReference type="SMART" id="SM00857">
    <property type="entry name" value="Resolvase"/>
    <property type="match status" value="1"/>
</dbReference>
<dbReference type="RefSeq" id="WP_389365272.1">
    <property type="nucleotide sequence ID" value="NZ_JBIACK010000025.1"/>
</dbReference>
<protein>
    <submittedName>
        <fullName evidence="8">Recombinase family protein</fullName>
    </submittedName>
</protein>
<dbReference type="Gene3D" id="3.90.1750.20">
    <property type="entry name" value="Putative Large Serine Recombinase, Chain B, Domain 2"/>
    <property type="match status" value="1"/>
</dbReference>
<name>A0ABW6KLM2_9BACI</name>
<evidence type="ECO:0000259" key="7">
    <source>
        <dbReference type="PROSITE" id="PS51737"/>
    </source>
</evidence>
<evidence type="ECO:0000313" key="8">
    <source>
        <dbReference type="EMBL" id="MFE8704150.1"/>
    </source>
</evidence>
<comment type="caution">
    <text evidence="8">The sequence shown here is derived from an EMBL/GenBank/DDBJ whole genome shotgun (WGS) entry which is preliminary data.</text>
</comment>
<sequence>MIAIYVRVSTEEQATKGYSIENQIEECIKKAGTSDVLKYIDEGFTGEIINRPNLTKLRDDVAKGTIDKIICYDPDRLSRKLMIQLLLDDEFSKKGVQLVFVRGEYTNDPEGKMFFSMRGAISEFEKSKIKERTSGGRRRKAKNGLVVKNSHLYGYNFDREKNTYVINEDEAKFVRMIFDYYTKGTFKGINGIANHLTEIGAPTKKRAKVWHRQVVRQMLMNEAYSGTYIQNRYDTEGDYVRKQAGEKVEYGRVKPQEEWIITEIPAIITKEQFEYAQLLLDQGRRRHANGSFHKYLLSGLVRCGRCGCTMTGRRTLSHGKDFFIYECRKNYAGAKTNGCGRQMSENKLNKIVWEHIIKIINNPEEVKDYKEQDEKTYIQDEMDHLEKEIEKIKKGRKRLFTLVSLSEDEDMDLEEIKDQIRELQQKEKDLQHKYNELSDEIKLQDKDANGTALEEAIDYYLINKANDFTYEQKQTLIRKVVREVVIVDSETVYIHIF</sequence>
<feature type="active site" description="O-(5'-phospho-DNA)-serine intermediate" evidence="4">
    <location>
        <position position="9"/>
    </location>
</feature>
<dbReference type="Gene3D" id="3.40.50.1390">
    <property type="entry name" value="Resolvase, N-terminal catalytic domain"/>
    <property type="match status" value="1"/>
</dbReference>
<evidence type="ECO:0000259" key="6">
    <source>
        <dbReference type="PROSITE" id="PS51736"/>
    </source>
</evidence>
<dbReference type="PROSITE" id="PS51736">
    <property type="entry name" value="RECOMBINASES_3"/>
    <property type="match status" value="1"/>
</dbReference>
<dbReference type="EMBL" id="JBIACK010000025">
    <property type="protein sequence ID" value="MFE8704150.1"/>
    <property type="molecule type" value="Genomic_DNA"/>
</dbReference>
<dbReference type="SUPFAM" id="SSF53041">
    <property type="entry name" value="Resolvase-like"/>
    <property type="match status" value="1"/>
</dbReference>
<dbReference type="Pfam" id="PF13408">
    <property type="entry name" value="Zn_ribbon_recom"/>
    <property type="match status" value="1"/>
</dbReference>
<evidence type="ECO:0000256" key="4">
    <source>
        <dbReference type="PROSITE-ProRule" id="PRU10137"/>
    </source>
</evidence>
<keyword evidence="3" id="KW-0233">DNA recombination</keyword>
<evidence type="ECO:0000256" key="5">
    <source>
        <dbReference type="SAM" id="Coils"/>
    </source>
</evidence>
<dbReference type="Proteomes" id="UP001601059">
    <property type="component" value="Unassembled WGS sequence"/>
</dbReference>
<evidence type="ECO:0000256" key="2">
    <source>
        <dbReference type="ARBA" id="ARBA00023125"/>
    </source>
</evidence>
<keyword evidence="9" id="KW-1185">Reference proteome</keyword>
<dbReference type="CDD" id="cd00338">
    <property type="entry name" value="Ser_Recombinase"/>
    <property type="match status" value="1"/>
</dbReference>
<dbReference type="InterPro" id="IPR006119">
    <property type="entry name" value="Resolv_N"/>
</dbReference>